<dbReference type="Gene3D" id="1.10.1410.10">
    <property type="match status" value="1"/>
</dbReference>
<feature type="region of interest" description="Disordered" evidence="1">
    <location>
        <begin position="670"/>
        <end position="691"/>
    </location>
</feature>
<comment type="caution">
    <text evidence="3">The sequence shown here is derived from an EMBL/GenBank/DDBJ whole genome shotgun (WGS) entry which is preliminary data.</text>
</comment>
<evidence type="ECO:0000259" key="2">
    <source>
        <dbReference type="Pfam" id="PF22600"/>
    </source>
</evidence>
<feature type="compositionally biased region" description="Basic and acidic residues" evidence="1">
    <location>
        <begin position="368"/>
        <end position="378"/>
    </location>
</feature>
<dbReference type="EMBL" id="CABT02000005">
    <property type="protein sequence ID" value="CCC08232.1"/>
    <property type="molecule type" value="Genomic_DNA"/>
</dbReference>
<dbReference type="PANTHER" id="PTHR12271:SF40">
    <property type="entry name" value="POLY(A) RNA POLYMERASE GLD2"/>
    <property type="match status" value="1"/>
</dbReference>
<evidence type="ECO:0000256" key="1">
    <source>
        <dbReference type="SAM" id="MobiDB-lite"/>
    </source>
</evidence>
<protein>
    <submittedName>
        <fullName evidence="3">WGS project CABT00000000 data, contig 2.5</fullName>
    </submittedName>
</protein>
<feature type="compositionally biased region" description="Low complexity" evidence="1">
    <location>
        <begin position="813"/>
        <end position="831"/>
    </location>
</feature>
<evidence type="ECO:0000313" key="3">
    <source>
        <dbReference type="EMBL" id="CCC08232.1"/>
    </source>
</evidence>
<feature type="region of interest" description="Disordered" evidence="1">
    <location>
        <begin position="339"/>
        <end position="394"/>
    </location>
</feature>
<dbReference type="Gene3D" id="3.30.460.10">
    <property type="entry name" value="Beta Polymerase, domain 2"/>
    <property type="match status" value="1"/>
</dbReference>
<reference evidence="3 4" key="1">
    <citation type="journal article" date="2010" name="PLoS Genet.">
        <title>De novo assembly of a 40 Mb eukaryotic genome from short sequence reads: Sordaria macrospora, a model organism for fungal morphogenesis.</title>
        <authorList>
            <person name="Nowrousian M."/>
            <person name="Stajich J."/>
            <person name="Chu M."/>
            <person name="Engh I."/>
            <person name="Espagne E."/>
            <person name="Halliday K."/>
            <person name="Kamerewerd J."/>
            <person name="Kempken F."/>
            <person name="Knab B."/>
            <person name="Kuo H.C."/>
            <person name="Osiewacz H.D."/>
            <person name="Poeggeler S."/>
            <person name="Read N."/>
            <person name="Seiler S."/>
            <person name="Smith K."/>
            <person name="Zickler D."/>
            <person name="Kueck U."/>
            <person name="Freitag M."/>
        </authorList>
    </citation>
    <scope>NUCLEOTIDE SEQUENCE [LARGE SCALE GENOMIC DNA]</scope>
    <source>
        <strain evidence="4">ATCC MYA-333 / DSM 997 / K(L3346) / K-hell</strain>
        <tissue evidence="3">Mycelium</tissue>
    </source>
</reference>
<dbReference type="GO" id="GO:0031123">
    <property type="term" value="P:RNA 3'-end processing"/>
    <property type="evidence" value="ECO:0007669"/>
    <property type="project" value="TreeGrafter"/>
</dbReference>
<dbReference type="InParanoid" id="F7VRU6"/>
<feature type="region of interest" description="Disordered" evidence="1">
    <location>
        <begin position="23"/>
        <end position="48"/>
    </location>
</feature>
<dbReference type="GO" id="GO:0010605">
    <property type="term" value="P:negative regulation of macromolecule metabolic process"/>
    <property type="evidence" value="ECO:0007669"/>
    <property type="project" value="UniProtKB-ARBA"/>
</dbReference>
<dbReference type="OrthoDB" id="407432at2759"/>
<dbReference type="Pfam" id="PF22600">
    <property type="entry name" value="MTPAP-like_central"/>
    <property type="match status" value="1"/>
</dbReference>
<dbReference type="Proteomes" id="UP000001881">
    <property type="component" value="Unassembled WGS sequence"/>
</dbReference>
<dbReference type="SUPFAM" id="SSF81631">
    <property type="entry name" value="PAP/OAS1 substrate-binding domain"/>
    <property type="match status" value="1"/>
</dbReference>
<accession>F7VRU6</accession>
<dbReference type="PANTHER" id="PTHR12271">
    <property type="entry name" value="POLY A POLYMERASE CID PAP -RELATED"/>
    <property type="match status" value="1"/>
</dbReference>
<evidence type="ECO:0000313" key="4">
    <source>
        <dbReference type="Proteomes" id="UP000001881"/>
    </source>
</evidence>
<sequence length="831" mass="93103">MELGQGGRGPGLEDHLRNLILTNSNDPVPQVENAPTGSSPPQTRKRLNQAQRRQIFLEGLRLNQDLRPGINLDHNLDTKLNTKLAVSLDRMEMEADTGIKDPRQDHNQQVITTSRPALELTSQTRLIRVTKFQYSLRDTPNPGITLLALTMAQGPSTWTVRPEQLKAQTELLEGLCATIIANAQIEYDDIVKNETFRQNIEKLAQAVITQYEQSENGFYDFPPQSVQLRCFGSLASGFATKAADMDLGLLSPLSKLQPDAPGSPIPRLIEKAFLQVGLAARLLSKTRVPIIKVCEKPPKSLYDDLVEEHLKQEKGMSDNGDEEENDELDQNVAEDVGHEADELASGHASATDKKKQRAQQTQGNHAQDQQKKEHHGEDGQEDGQSTDKKGHKHYQHANQTLNAYYGTTKGYLRSVGGRDLTSSTINNFSPADFQKLNEVCLTFVEGLEDRQLRDRLFNYKSLDRYDLEYRADQPRTLQGVYTQVEGEQMVMVWESRQIKEKDSDKEARGQTCVDRWKILQDHPNYGADPLQYDRDLKRAADQLRMLPSIQAMLLSQGQYESTAQYCARAEKLLVDLVGDGTADDWTEAGALISQKYIQGIRSEAIREAVKEFADSSGYSDLHAIGKRHLSYQLAHDLEACLGKKFYPKETEDKLELLHRFPPGAYRFPAQPQMTGPAPPPAPPAPTTEQQPKAEVELKEVRYRYLFAIEDPFELDHNVARTVTHSGIVAIRDEFRRAWRIIRSTGRVQQQGHHGYQGYQAQGQQIAGGGGEVPEEEHLLEDVSEAMKKKQREEFDDVLDGLHGRVWRRDDAIAASTGSNGEAGEAGEAGAA</sequence>
<dbReference type="VEuPathDB" id="FungiDB:SMAC_01780"/>
<dbReference type="InterPro" id="IPR054708">
    <property type="entry name" value="MTPAP-like_central"/>
</dbReference>
<feature type="domain" description="Poly(A) RNA polymerase mitochondrial-like central palm" evidence="2">
    <location>
        <begin position="179"/>
        <end position="296"/>
    </location>
</feature>
<dbReference type="SUPFAM" id="SSF81301">
    <property type="entry name" value="Nucleotidyltransferase"/>
    <property type="match status" value="1"/>
</dbReference>
<organism evidence="3 4">
    <name type="scientific">Sordaria macrospora (strain ATCC MYA-333 / DSM 997 / K(L3346) / K-hell)</name>
    <dbReference type="NCBI Taxonomy" id="771870"/>
    <lineage>
        <taxon>Eukaryota</taxon>
        <taxon>Fungi</taxon>
        <taxon>Dikarya</taxon>
        <taxon>Ascomycota</taxon>
        <taxon>Pezizomycotina</taxon>
        <taxon>Sordariomycetes</taxon>
        <taxon>Sordariomycetidae</taxon>
        <taxon>Sordariales</taxon>
        <taxon>Sordariaceae</taxon>
        <taxon>Sordaria</taxon>
    </lineage>
</organism>
<gene>
    <name evidence="3" type="ORF">SMAC_01780</name>
</gene>
<dbReference type="STRING" id="771870.F7VRU6"/>
<dbReference type="InterPro" id="IPR043519">
    <property type="entry name" value="NT_sf"/>
</dbReference>
<feature type="compositionally biased region" description="Polar residues" evidence="1">
    <location>
        <begin position="358"/>
        <end position="367"/>
    </location>
</feature>
<feature type="region of interest" description="Disordered" evidence="1">
    <location>
        <begin position="812"/>
        <end position="831"/>
    </location>
</feature>
<dbReference type="eggNOG" id="KOG2277">
    <property type="taxonomic scope" value="Eukaryota"/>
</dbReference>
<dbReference type="HOGENOM" id="CLU_008947_0_0_1"/>
<name>F7VRU6_SORMK</name>
<keyword evidence="4" id="KW-1185">Reference proteome</keyword>
<proteinExistence type="predicted"/>
<dbReference type="AlphaFoldDB" id="F7VRU6"/>
<dbReference type="GO" id="GO:0050265">
    <property type="term" value="F:RNA uridylyltransferase activity"/>
    <property type="evidence" value="ECO:0007669"/>
    <property type="project" value="TreeGrafter"/>
</dbReference>
<feature type="compositionally biased region" description="Pro residues" evidence="1">
    <location>
        <begin position="676"/>
        <end position="685"/>
    </location>
</feature>